<comment type="caution">
    <text evidence="5">The sequence shown here is derived from an EMBL/GenBank/DDBJ whole genome shotgun (WGS) entry which is preliminary data.</text>
</comment>
<dbReference type="Pfam" id="PF07729">
    <property type="entry name" value="FCD"/>
    <property type="match status" value="1"/>
</dbReference>
<dbReference type="InterPro" id="IPR000524">
    <property type="entry name" value="Tscrpt_reg_HTH_GntR"/>
</dbReference>
<dbReference type="Gene3D" id="1.10.10.10">
    <property type="entry name" value="Winged helix-like DNA-binding domain superfamily/Winged helix DNA-binding domain"/>
    <property type="match status" value="1"/>
</dbReference>
<dbReference type="SMART" id="SM00345">
    <property type="entry name" value="HTH_GNTR"/>
    <property type="match status" value="1"/>
</dbReference>
<dbReference type="InterPro" id="IPR011711">
    <property type="entry name" value="GntR_C"/>
</dbReference>
<organism evidence="5 6">
    <name type="scientific">Jiella pacifica</name>
    <dbReference type="NCBI Taxonomy" id="2696469"/>
    <lineage>
        <taxon>Bacteria</taxon>
        <taxon>Pseudomonadati</taxon>
        <taxon>Pseudomonadota</taxon>
        <taxon>Alphaproteobacteria</taxon>
        <taxon>Hyphomicrobiales</taxon>
        <taxon>Aurantimonadaceae</taxon>
        <taxon>Jiella</taxon>
    </lineage>
</organism>
<keyword evidence="2" id="KW-0238">DNA-binding</keyword>
<keyword evidence="6" id="KW-1185">Reference proteome</keyword>
<dbReference type="SMART" id="SM00895">
    <property type="entry name" value="FCD"/>
    <property type="match status" value="1"/>
</dbReference>
<dbReference type="SUPFAM" id="SSF46785">
    <property type="entry name" value="Winged helix' DNA-binding domain"/>
    <property type="match status" value="1"/>
</dbReference>
<dbReference type="RefSeq" id="WP_163460760.1">
    <property type="nucleotide sequence ID" value="NZ_JAAAMG010000001.1"/>
</dbReference>
<dbReference type="PROSITE" id="PS50949">
    <property type="entry name" value="HTH_GNTR"/>
    <property type="match status" value="1"/>
</dbReference>
<accession>A0A6N9SYZ3</accession>
<evidence type="ECO:0000256" key="3">
    <source>
        <dbReference type="ARBA" id="ARBA00023163"/>
    </source>
</evidence>
<protein>
    <submittedName>
        <fullName evidence="5">FCD domain-containing protein</fullName>
    </submittedName>
</protein>
<feature type="domain" description="HTH gntR-type" evidence="4">
    <location>
        <begin position="18"/>
        <end position="85"/>
    </location>
</feature>
<dbReference type="InterPro" id="IPR008920">
    <property type="entry name" value="TF_FadR/GntR_C"/>
</dbReference>
<dbReference type="InterPro" id="IPR036388">
    <property type="entry name" value="WH-like_DNA-bd_sf"/>
</dbReference>
<evidence type="ECO:0000256" key="2">
    <source>
        <dbReference type="ARBA" id="ARBA00023125"/>
    </source>
</evidence>
<dbReference type="Pfam" id="PF00392">
    <property type="entry name" value="GntR"/>
    <property type="match status" value="1"/>
</dbReference>
<evidence type="ECO:0000259" key="4">
    <source>
        <dbReference type="PROSITE" id="PS50949"/>
    </source>
</evidence>
<dbReference type="PRINTS" id="PR00035">
    <property type="entry name" value="HTHGNTR"/>
</dbReference>
<dbReference type="EMBL" id="JAAAMG010000001">
    <property type="protein sequence ID" value="NDW03155.1"/>
    <property type="molecule type" value="Genomic_DNA"/>
</dbReference>
<dbReference type="CDD" id="cd07377">
    <property type="entry name" value="WHTH_GntR"/>
    <property type="match status" value="1"/>
</dbReference>
<dbReference type="GO" id="GO:0003700">
    <property type="term" value="F:DNA-binding transcription factor activity"/>
    <property type="evidence" value="ECO:0007669"/>
    <property type="project" value="InterPro"/>
</dbReference>
<evidence type="ECO:0000313" key="5">
    <source>
        <dbReference type="EMBL" id="NDW03155.1"/>
    </source>
</evidence>
<reference evidence="5 6" key="1">
    <citation type="submission" date="2020-01" db="EMBL/GenBank/DDBJ databases">
        <title>Jiella pacifica sp. nov.</title>
        <authorList>
            <person name="Xue Z."/>
            <person name="Zhu S."/>
            <person name="Chen J."/>
            <person name="Yang J."/>
        </authorList>
    </citation>
    <scope>NUCLEOTIDE SEQUENCE [LARGE SCALE GENOMIC DNA]</scope>
    <source>
        <strain evidence="5 6">40Bstr34</strain>
    </source>
</reference>
<dbReference type="PANTHER" id="PTHR43537">
    <property type="entry name" value="TRANSCRIPTIONAL REGULATOR, GNTR FAMILY"/>
    <property type="match status" value="1"/>
</dbReference>
<dbReference type="PANTHER" id="PTHR43537:SF24">
    <property type="entry name" value="GLUCONATE OPERON TRANSCRIPTIONAL REPRESSOR"/>
    <property type="match status" value="1"/>
</dbReference>
<dbReference type="GO" id="GO:0003677">
    <property type="term" value="F:DNA binding"/>
    <property type="evidence" value="ECO:0007669"/>
    <property type="project" value="UniProtKB-KW"/>
</dbReference>
<gene>
    <name evidence="5" type="ORF">GTK09_01830</name>
</gene>
<keyword evidence="3" id="KW-0804">Transcription</keyword>
<evidence type="ECO:0000256" key="1">
    <source>
        <dbReference type="ARBA" id="ARBA00023015"/>
    </source>
</evidence>
<dbReference type="Gene3D" id="1.20.120.530">
    <property type="entry name" value="GntR ligand-binding domain-like"/>
    <property type="match status" value="1"/>
</dbReference>
<keyword evidence="1" id="KW-0805">Transcription regulation</keyword>
<dbReference type="SUPFAM" id="SSF48008">
    <property type="entry name" value="GntR ligand-binding domain-like"/>
    <property type="match status" value="1"/>
</dbReference>
<evidence type="ECO:0000313" key="6">
    <source>
        <dbReference type="Proteomes" id="UP000469011"/>
    </source>
</evidence>
<sequence length="231" mass="25639">MAAADGEDARFRVDRVASSLRHSVTDSIRTAISVRRFQPGQRLIERELCDLTGVSRTLVREALRQLETEGLIAIQPHRGPVVRELTRSQANGVYDVRRELEGLAAALFAARADQKQRDALEDAFSRLKVSLAEGDQVERLRAKNEFYEKLLQGTGNEALAETLKMLNARVTFLRATSLQVSGRAQQSIEELERLMRALDDRDAQGARAAAELHVTNAAAAAVNQFLENSED</sequence>
<proteinExistence type="predicted"/>
<dbReference type="InterPro" id="IPR036390">
    <property type="entry name" value="WH_DNA-bd_sf"/>
</dbReference>
<name>A0A6N9SYZ3_9HYPH</name>
<dbReference type="Proteomes" id="UP000469011">
    <property type="component" value="Unassembled WGS sequence"/>
</dbReference>
<dbReference type="AlphaFoldDB" id="A0A6N9SYZ3"/>